<dbReference type="GO" id="GO:0006813">
    <property type="term" value="P:potassium ion transport"/>
    <property type="evidence" value="ECO:0007669"/>
    <property type="project" value="InterPro"/>
</dbReference>
<evidence type="ECO:0000259" key="1">
    <source>
        <dbReference type="PROSITE" id="PS51201"/>
    </source>
</evidence>
<gene>
    <name evidence="2" type="ORF">ETSY2_49400</name>
</gene>
<dbReference type="EMBL" id="AZHX01002428">
    <property type="protein sequence ID" value="ETW94677.1"/>
    <property type="molecule type" value="Genomic_DNA"/>
</dbReference>
<dbReference type="PANTHER" id="PTHR43833:SF9">
    <property type="entry name" value="POTASSIUM CHANNEL PROTEIN YUGO-RELATED"/>
    <property type="match status" value="1"/>
</dbReference>
<dbReference type="InterPro" id="IPR036291">
    <property type="entry name" value="NAD(P)-bd_dom_sf"/>
</dbReference>
<comment type="caution">
    <text evidence="2">The sequence shown here is derived from an EMBL/GenBank/DDBJ whole genome shotgun (WGS) entry which is preliminary data.</text>
</comment>
<sequence>MVILGGGRVGRAAGRTLEAQGIDYLIVEQLPERVPNTGKYVLGNAAEFEILSQAGIMEAPTVIITTHDDETNIYLTIYCRRLRPDIEIIGRATLERNVATLHRAGADFVMSYASMGANAIFNLLERSDILMVDEGLDVFKVKIPVSLVGKSLANSSIRRETGCTVIALANHDHMEINPDPALMLSADMEMILIGSVEAENLFLKRYGTS</sequence>
<keyword evidence="3" id="KW-1185">Reference proteome</keyword>
<dbReference type="Gene3D" id="3.30.70.1450">
    <property type="entry name" value="Regulator of K+ conductance, C-terminal domain"/>
    <property type="match status" value="1"/>
</dbReference>
<dbReference type="InterPro" id="IPR006037">
    <property type="entry name" value="RCK_C"/>
</dbReference>
<dbReference type="Proteomes" id="UP000019140">
    <property type="component" value="Unassembled WGS sequence"/>
</dbReference>
<dbReference type="Gene3D" id="3.40.50.720">
    <property type="entry name" value="NAD(P)-binding Rossmann-like Domain"/>
    <property type="match status" value="1"/>
</dbReference>
<organism evidence="2 3">
    <name type="scientific">Candidatus Entotheonella gemina</name>
    <dbReference type="NCBI Taxonomy" id="1429439"/>
    <lineage>
        <taxon>Bacteria</taxon>
        <taxon>Pseudomonadati</taxon>
        <taxon>Nitrospinota/Tectimicrobiota group</taxon>
        <taxon>Candidatus Tectimicrobiota</taxon>
        <taxon>Candidatus Entotheonellia</taxon>
        <taxon>Candidatus Entotheonellales</taxon>
        <taxon>Candidatus Entotheonellaceae</taxon>
        <taxon>Candidatus Entotheonella</taxon>
    </lineage>
</organism>
<accession>W4L9H4</accession>
<dbReference type="Pfam" id="PF02254">
    <property type="entry name" value="TrkA_N"/>
    <property type="match status" value="1"/>
</dbReference>
<dbReference type="InterPro" id="IPR050721">
    <property type="entry name" value="Trk_Ktr_HKT_K-transport"/>
</dbReference>
<dbReference type="AlphaFoldDB" id="W4L9H4"/>
<dbReference type="PROSITE" id="PS51201">
    <property type="entry name" value="RCK_N"/>
    <property type="match status" value="1"/>
</dbReference>
<dbReference type="GO" id="GO:0008324">
    <property type="term" value="F:monoatomic cation transmembrane transporter activity"/>
    <property type="evidence" value="ECO:0007669"/>
    <property type="project" value="InterPro"/>
</dbReference>
<dbReference type="SUPFAM" id="SSF51735">
    <property type="entry name" value="NAD(P)-binding Rossmann-fold domains"/>
    <property type="match status" value="1"/>
</dbReference>
<dbReference type="InterPro" id="IPR003148">
    <property type="entry name" value="RCK_N"/>
</dbReference>
<dbReference type="SUPFAM" id="SSF116726">
    <property type="entry name" value="TrkA C-terminal domain-like"/>
    <property type="match status" value="1"/>
</dbReference>
<dbReference type="PATRIC" id="fig|1429439.4.peg.8149"/>
<dbReference type="Pfam" id="PF02080">
    <property type="entry name" value="TrkA_C"/>
    <property type="match status" value="1"/>
</dbReference>
<proteinExistence type="predicted"/>
<protein>
    <recommendedName>
        <fullName evidence="1">RCK N-terminal domain-containing protein</fullName>
    </recommendedName>
</protein>
<dbReference type="InterPro" id="IPR036721">
    <property type="entry name" value="RCK_C_sf"/>
</dbReference>
<reference evidence="2 3" key="1">
    <citation type="journal article" date="2014" name="Nature">
        <title>An environmental bacterial taxon with a large and distinct metabolic repertoire.</title>
        <authorList>
            <person name="Wilson M.C."/>
            <person name="Mori T."/>
            <person name="Ruckert C."/>
            <person name="Uria A.R."/>
            <person name="Helf M.J."/>
            <person name="Takada K."/>
            <person name="Gernert C."/>
            <person name="Steffens U.A."/>
            <person name="Heycke N."/>
            <person name="Schmitt S."/>
            <person name="Rinke C."/>
            <person name="Helfrich E.J."/>
            <person name="Brachmann A.O."/>
            <person name="Gurgui C."/>
            <person name="Wakimoto T."/>
            <person name="Kracht M."/>
            <person name="Crusemann M."/>
            <person name="Hentschel U."/>
            <person name="Abe I."/>
            <person name="Matsunaga S."/>
            <person name="Kalinowski J."/>
            <person name="Takeyama H."/>
            <person name="Piel J."/>
        </authorList>
    </citation>
    <scope>NUCLEOTIDE SEQUENCE [LARGE SCALE GENOMIC DNA]</scope>
    <source>
        <strain evidence="3">TSY2</strain>
    </source>
</reference>
<dbReference type="HOGENOM" id="CLU_114387_0_0_7"/>
<evidence type="ECO:0000313" key="2">
    <source>
        <dbReference type="EMBL" id="ETW94677.1"/>
    </source>
</evidence>
<name>W4L9H4_9BACT</name>
<evidence type="ECO:0000313" key="3">
    <source>
        <dbReference type="Proteomes" id="UP000019140"/>
    </source>
</evidence>
<feature type="domain" description="RCK N-terminal" evidence="1">
    <location>
        <begin position="1"/>
        <end position="110"/>
    </location>
</feature>
<dbReference type="PANTHER" id="PTHR43833">
    <property type="entry name" value="POTASSIUM CHANNEL PROTEIN 2-RELATED-RELATED"/>
    <property type="match status" value="1"/>
</dbReference>